<evidence type="ECO:0000256" key="1">
    <source>
        <dbReference type="ARBA" id="ARBA00000294"/>
    </source>
</evidence>
<dbReference type="SUPFAM" id="SSF46785">
    <property type="entry name" value="Winged helix' DNA-binding domain"/>
    <property type="match status" value="1"/>
</dbReference>
<feature type="binding site" evidence="8">
    <location>
        <position position="216"/>
    </location>
    <ligand>
        <name>substrate</name>
    </ligand>
</feature>
<feature type="compositionally biased region" description="Low complexity" evidence="10">
    <location>
        <begin position="87"/>
        <end position="99"/>
    </location>
</feature>
<dbReference type="PANTHER" id="PTHR45777:SF1">
    <property type="entry name" value="METHIONINE AMINOPEPTIDASE 2-2"/>
    <property type="match status" value="1"/>
</dbReference>
<evidence type="ECO:0000256" key="10">
    <source>
        <dbReference type="SAM" id="MobiDB-lite"/>
    </source>
</evidence>
<evidence type="ECO:0000256" key="4">
    <source>
        <dbReference type="ARBA" id="ARBA00022490"/>
    </source>
</evidence>
<dbReference type="PRINTS" id="PR00599">
    <property type="entry name" value="MAPEPTIDASE"/>
</dbReference>
<feature type="domain" description="Peptidase M24" evidence="11">
    <location>
        <begin position="148"/>
        <end position="359"/>
    </location>
</feature>
<feature type="compositionally biased region" description="Basic residues" evidence="10">
    <location>
        <begin position="71"/>
        <end position="86"/>
    </location>
</feature>
<keyword evidence="6 8" id="KW-0479">Metal-binding</keyword>
<evidence type="ECO:0000256" key="7">
    <source>
        <dbReference type="ARBA" id="ARBA00022801"/>
    </source>
</evidence>
<dbReference type="CDD" id="cd01088">
    <property type="entry name" value="MetAP2"/>
    <property type="match status" value="1"/>
</dbReference>
<comment type="caution">
    <text evidence="12">The sequence shown here is derived from an EMBL/GenBank/DDBJ whole genome shotgun (WGS) entry which is preliminary data.</text>
</comment>
<dbReference type="EC" id="3.4.11.18" evidence="8"/>
<protein>
    <recommendedName>
        <fullName evidence="8">Methionine aminopeptidase 2</fullName>
        <shortName evidence="8">MAP 2</shortName>
        <shortName evidence="8">MetAP 2</shortName>
        <ecNumber evidence="8">3.4.11.18</ecNumber>
    </recommendedName>
    <alternativeName>
        <fullName evidence="8">Peptidase M</fullName>
    </alternativeName>
</protein>
<comment type="similarity">
    <text evidence="8">Belongs to the peptidase M24A family. Methionine aminopeptidase eukaryotic type 2 subfamily.</text>
</comment>
<feature type="binding site" evidence="8">
    <location>
        <position position="238"/>
    </location>
    <ligand>
        <name>a divalent metal cation</name>
        <dbReference type="ChEBI" id="CHEBI:60240"/>
        <label>1</label>
    </ligand>
</feature>
<dbReference type="InterPro" id="IPR002468">
    <property type="entry name" value="Pept_M24A_MAP2"/>
</dbReference>
<evidence type="ECO:0000256" key="2">
    <source>
        <dbReference type="ARBA" id="ARBA00001954"/>
    </source>
</evidence>
<feature type="binding site" evidence="8">
    <location>
        <position position="249"/>
    </location>
    <ligand>
        <name>a divalent metal cation</name>
        <dbReference type="ChEBI" id="CHEBI:60240"/>
        <label>1</label>
    </ligand>
</feature>
<comment type="function">
    <text evidence="8 9">Cotranslationally removes the N-terminal methionine from nascent proteins. The N-terminal methionine is often cleaved when the second residue in the primary sequence is small and uncharged (Met-Ala-, Cys, Gly, Pro, Ser, Thr, or Val).</text>
</comment>
<comment type="subcellular location">
    <subcellularLocation>
        <location evidence="8">Cytoplasm</location>
    </subcellularLocation>
</comment>
<feature type="binding site" evidence="8">
    <location>
        <position position="446"/>
    </location>
    <ligand>
        <name>a divalent metal cation</name>
        <dbReference type="ChEBI" id="CHEBI:60240"/>
        <label>1</label>
    </ligand>
</feature>
<keyword evidence="13" id="KW-1185">Reference proteome</keyword>
<dbReference type="InterPro" id="IPR036390">
    <property type="entry name" value="WH_DNA-bd_sf"/>
</dbReference>
<comment type="cofactor">
    <cofactor evidence="8">
        <name>Co(2+)</name>
        <dbReference type="ChEBI" id="CHEBI:48828"/>
    </cofactor>
    <cofactor evidence="8">
        <name>Zn(2+)</name>
        <dbReference type="ChEBI" id="CHEBI:29105"/>
    </cofactor>
    <cofactor evidence="8">
        <name>Mn(2+)</name>
        <dbReference type="ChEBI" id="CHEBI:29035"/>
    </cofactor>
    <cofactor evidence="8">
        <name>Fe(2+)</name>
        <dbReference type="ChEBI" id="CHEBI:29033"/>
    </cofactor>
    <text evidence="8">Binds 2 divalent metal cations per subunit. Has a high-affinity and a low affinity metal-binding site. The true nature of the physiological cofactor is under debate. The enzyme is active with cobalt, zinc, manganese or divalent iron ions. Most likely, methionine aminopeptidases function as mononuclear Fe(2+)-metalloproteases under physiological conditions, and the catalytically relevant metal-binding site has been assigned to the histidine-containing high-affinity site.</text>
</comment>
<feature type="binding site" evidence="8">
    <location>
        <position position="318"/>
    </location>
    <ligand>
        <name>a divalent metal cation</name>
        <dbReference type="ChEBI" id="CHEBI:60240"/>
        <label>2</label>
        <note>catalytic</note>
    </ligand>
</feature>
<keyword evidence="5 8" id="KW-0645">Protease</keyword>
<feature type="compositionally biased region" description="Acidic residues" evidence="10">
    <location>
        <begin position="46"/>
        <end position="55"/>
    </location>
</feature>
<dbReference type="InterPro" id="IPR001714">
    <property type="entry name" value="Pept_M24_MAP"/>
</dbReference>
<gene>
    <name evidence="12" type="ORF">AJ79_07024</name>
</gene>
<organism evidence="12 13">
    <name type="scientific">Helicocarpus griseus UAMH5409</name>
    <dbReference type="NCBI Taxonomy" id="1447875"/>
    <lineage>
        <taxon>Eukaryota</taxon>
        <taxon>Fungi</taxon>
        <taxon>Dikarya</taxon>
        <taxon>Ascomycota</taxon>
        <taxon>Pezizomycotina</taxon>
        <taxon>Eurotiomycetes</taxon>
        <taxon>Eurotiomycetidae</taxon>
        <taxon>Onygenales</taxon>
        <taxon>Ajellomycetaceae</taxon>
        <taxon>Helicocarpus</taxon>
    </lineage>
</organism>
<dbReference type="GO" id="GO:0046872">
    <property type="term" value="F:metal ion binding"/>
    <property type="evidence" value="ECO:0007669"/>
    <property type="project" value="UniProtKB-UniRule"/>
</dbReference>
<dbReference type="InterPro" id="IPR036388">
    <property type="entry name" value="WH-like_DNA-bd_sf"/>
</dbReference>
<feature type="binding site" evidence="8">
    <location>
        <position position="351"/>
    </location>
    <ligand>
        <name>a divalent metal cation</name>
        <dbReference type="ChEBI" id="CHEBI:60240"/>
        <label>2</label>
        <note>catalytic</note>
    </ligand>
</feature>
<feature type="binding site" evidence="8">
    <location>
        <position position="446"/>
    </location>
    <ligand>
        <name>a divalent metal cation</name>
        <dbReference type="ChEBI" id="CHEBI:60240"/>
        <label>2</label>
        <note>catalytic</note>
    </ligand>
</feature>
<dbReference type="NCBIfam" id="TIGR00501">
    <property type="entry name" value="met_pdase_II"/>
    <property type="match status" value="1"/>
</dbReference>
<evidence type="ECO:0000313" key="12">
    <source>
        <dbReference type="EMBL" id="PGH04627.1"/>
    </source>
</evidence>
<dbReference type="InterPro" id="IPR018349">
    <property type="entry name" value="Pept_M24A_MAP2_BS"/>
</dbReference>
<dbReference type="InterPro" id="IPR000994">
    <property type="entry name" value="Pept_M24"/>
</dbReference>
<dbReference type="OrthoDB" id="7848262at2759"/>
<feature type="region of interest" description="Disordered" evidence="10">
    <location>
        <begin position="1"/>
        <end position="100"/>
    </location>
</feature>
<dbReference type="HAMAP" id="MF_03175">
    <property type="entry name" value="MetAP_2_euk"/>
    <property type="match status" value="1"/>
</dbReference>
<keyword evidence="3 8" id="KW-0031">Aminopeptidase</keyword>
<dbReference type="Gene3D" id="1.10.10.10">
    <property type="entry name" value="Winged helix-like DNA-binding domain superfamily/Winged helix DNA-binding domain"/>
    <property type="match status" value="1"/>
</dbReference>
<dbReference type="InterPro" id="IPR036005">
    <property type="entry name" value="Creatinase/aminopeptidase-like"/>
</dbReference>
<evidence type="ECO:0000256" key="8">
    <source>
        <dbReference type="HAMAP-Rule" id="MF_03175"/>
    </source>
</evidence>
<dbReference type="GO" id="GO:0006508">
    <property type="term" value="P:proteolysis"/>
    <property type="evidence" value="ECO:0007669"/>
    <property type="project" value="UniProtKB-KW"/>
</dbReference>
<evidence type="ECO:0000259" key="11">
    <source>
        <dbReference type="Pfam" id="PF00557"/>
    </source>
</evidence>
<dbReference type="Pfam" id="PF00557">
    <property type="entry name" value="Peptidase_M24"/>
    <property type="match status" value="1"/>
</dbReference>
<reference evidence="12 13" key="1">
    <citation type="submission" date="2017-10" db="EMBL/GenBank/DDBJ databases">
        <title>Comparative genomics in systemic dimorphic fungi from Ajellomycetaceae.</title>
        <authorList>
            <person name="Munoz J.F."/>
            <person name="Mcewen J.G."/>
            <person name="Clay O.K."/>
            <person name="Cuomo C.A."/>
        </authorList>
    </citation>
    <scope>NUCLEOTIDE SEQUENCE [LARGE SCALE GENOMIC DNA]</scope>
    <source>
        <strain evidence="12 13">UAMH5409</strain>
    </source>
</reference>
<dbReference type="GO" id="GO:0005737">
    <property type="term" value="C:cytoplasm"/>
    <property type="evidence" value="ECO:0007669"/>
    <property type="project" value="UniProtKB-SubCell"/>
</dbReference>
<evidence type="ECO:0000256" key="9">
    <source>
        <dbReference type="RuleBase" id="RU003653"/>
    </source>
</evidence>
<proteinExistence type="inferred from homology"/>
<name>A0A2B7X7C6_9EURO</name>
<dbReference type="PANTHER" id="PTHR45777">
    <property type="entry name" value="METHIONINE AMINOPEPTIDASE 2"/>
    <property type="match status" value="1"/>
</dbReference>
<evidence type="ECO:0000256" key="6">
    <source>
        <dbReference type="ARBA" id="ARBA00022723"/>
    </source>
</evidence>
<dbReference type="EMBL" id="PDNB01000134">
    <property type="protein sequence ID" value="PGH04627.1"/>
    <property type="molecule type" value="Genomic_DNA"/>
</dbReference>
<dbReference type="GO" id="GO:0070006">
    <property type="term" value="F:metalloaminopeptidase activity"/>
    <property type="evidence" value="ECO:0007669"/>
    <property type="project" value="UniProtKB-UniRule"/>
</dbReference>
<sequence length="460" mass="51253">MGSKSPEKKHQWQDADSTQAPKPKVVPNPNSARIAGHSTGERDGNGESDDDDDDDREKASQVITSVEPADKKKKKRNRAKKTKKKAGASSAPAQSSPPRVLLSTLFPSGNYPKGEFLKYNENLSRTTGEELRYLDRMNHFDDEFLKDYRQAAEVHRQVRQWSQQHIKPGQSLMSIAEEIEDGMRALTGHQDLEEGDGLKAGMAFPTGLCLNNVGAHYTPNPSDGNKVVLQYDDVMKVDFGVHVNGRIVDSAYTMAFNPVYDNLLASVKDATNTGVKAAGIDARMSDIGASIQEVMESYEVEINGKTFPVKAIRSITGHDIKRYRIHGDKQVPFVENSSNVKMEEGEVFAIETFGTTGRGYLWDDTGIYGYGRNPYVPVPNLHLSSAKSLLKDIDKNFGTLVFCRRYLERLGVKKYLLGMNNLISSGVIESYAPLVDIKGSYIAQFEHVRFSRFMPFLSRI</sequence>
<evidence type="ECO:0000256" key="3">
    <source>
        <dbReference type="ARBA" id="ARBA00022438"/>
    </source>
</evidence>
<dbReference type="SUPFAM" id="SSF55920">
    <property type="entry name" value="Creatinase/aminopeptidase"/>
    <property type="match status" value="1"/>
</dbReference>
<comment type="catalytic activity">
    <reaction evidence="1 8 9">
        <text>Release of N-terminal amino acids, preferentially methionine, from peptides and arylamides.</text>
        <dbReference type="EC" id="3.4.11.18"/>
    </reaction>
</comment>
<dbReference type="Proteomes" id="UP000223968">
    <property type="component" value="Unassembled WGS sequence"/>
</dbReference>
<comment type="cofactor">
    <cofactor evidence="2">
        <name>Fe(2+)</name>
        <dbReference type="ChEBI" id="CHEBI:29033"/>
    </cofactor>
</comment>
<dbReference type="PROSITE" id="PS01202">
    <property type="entry name" value="MAP_2"/>
    <property type="match status" value="1"/>
</dbReference>
<keyword evidence="7 8" id="KW-0378">Hydrolase</keyword>
<dbReference type="InterPro" id="IPR050247">
    <property type="entry name" value="Met_Aminopeptidase_Type2"/>
</dbReference>
<feature type="binding site" evidence="8">
    <location>
        <position position="326"/>
    </location>
    <ligand>
        <name>substrate</name>
    </ligand>
</feature>
<accession>A0A2B7X7C6</accession>
<feature type="compositionally biased region" description="Basic and acidic residues" evidence="10">
    <location>
        <begin position="1"/>
        <end position="13"/>
    </location>
</feature>
<evidence type="ECO:0000313" key="13">
    <source>
        <dbReference type="Proteomes" id="UP000223968"/>
    </source>
</evidence>
<feature type="binding site" evidence="8">
    <location>
        <position position="249"/>
    </location>
    <ligand>
        <name>a divalent metal cation</name>
        <dbReference type="ChEBI" id="CHEBI:60240"/>
        <label>2</label>
        <note>catalytic</note>
    </ligand>
</feature>
<dbReference type="STRING" id="1447875.A0A2B7X7C6"/>
<dbReference type="AlphaFoldDB" id="A0A2B7X7C6"/>
<dbReference type="GO" id="GO:0004239">
    <property type="term" value="F:initiator methionyl aminopeptidase activity"/>
    <property type="evidence" value="ECO:0007669"/>
    <property type="project" value="UniProtKB-UniRule"/>
</dbReference>
<evidence type="ECO:0000256" key="5">
    <source>
        <dbReference type="ARBA" id="ARBA00022670"/>
    </source>
</evidence>
<keyword evidence="4 8" id="KW-0963">Cytoplasm</keyword>
<dbReference type="Gene3D" id="3.90.230.10">
    <property type="entry name" value="Creatinase/methionine aminopeptidase superfamily"/>
    <property type="match status" value="1"/>
</dbReference>